<protein>
    <submittedName>
        <fullName evidence="2">Uncharacterized protein</fullName>
    </submittedName>
</protein>
<sequence length="147" mass="17011">MANKPPAWQRIEHDIANGDLGKARDRLHGLLSTYPNNLKIRRKLGDIYYQLQDPAMAGRYWYLEEEKTPEMTAACEKFERAHGQDPKYMLRALKYNGNHKKIDDLRNEAGEENTPADWLFLIGCLTVLALILTVLGIGIYTIFQWIF</sequence>
<gene>
    <name evidence="2" type="ORF">CGZ90_13010</name>
</gene>
<accession>A0A235F8K9</accession>
<evidence type="ECO:0000256" key="1">
    <source>
        <dbReference type="SAM" id="Phobius"/>
    </source>
</evidence>
<reference evidence="2 3" key="1">
    <citation type="submission" date="2017-07" db="EMBL/GenBank/DDBJ databases">
        <title>Fictibacillus sp. nov. GDSW-R2A3 Genome sequencing and assembly.</title>
        <authorList>
            <person name="Mayilraj S."/>
        </authorList>
    </citation>
    <scope>NUCLEOTIDE SEQUENCE [LARGE SCALE GENOMIC DNA]</scope>
    <source>
        <strain evidence="2 3">GDSW-R2A3</strain>
    </source>
</reference>
<dbReference type="Proteomes" id="UP000215059">
    <property type="component" value="Unassembled WGS sequence"/>
</dbReference>
<feature type="transmembrane region" description="Helical" evidence="1">
    <location>
        <begin position="118"/>
        <end position="143"/>
    </location>
</feature>
<evidence type="ECO:0000313" key="3">
    <source>
        <dbReference type="Proteomes" id="UP000215059"/>
    </source>
</evidence>
<keyword evidence="1" id="KW-1133">Transmembrane helix</keyword>
<dbReference type="RefSeq" id="WP_094252933.1">
    <property type="nucleotide sequence ID" value="NZ_JBHLXL010000001.1"/>
</dbReference>
<keyword evidence="1" id="KW-0472">Membrane</keyword>
<dbReference type="SUPFAM" id="SSF48452">
    <property type="entry name" value="TPR-like"/>
    <property type="match status" value="1"/>
</dbReference>
<dbReference type="Pfam" id="PF20225">
    <property type="entry name" value="DUF6584"/>
    <property type="match status" value="1"/>
</dbReference>
<evidence type="ECO:0000313" key="2">
    <source>
        <dbReference type="EMBL" id="OYD57582.1"/>
    </source>
</evidence>
<dbReference type="EMBL" id="NOII01000003">
    <property type="protein sequence ID" value="OYD57582.1"/>
    <property type="molecule type" value="Genomic_DNA"/>
</dbReference>
<dbReference type="AlphaFoldDB" id="A0A235F8K9"/>
<dbReference type="InterPro" id="IPR046491">
    <property type="entry name" value="DUF6584"/>
</dbReference>
<dbReference type="OrthoDB" id="2930768at2"/>
<name>A0A235F8K9_9BACL</name>
<comment type="caution">
    <text evidence="2">The sequence shown here is derived from an EMBL/GenBank/DDBJ whole genome shotgun (WGS) entry which is preliminary data.</text>
</comment>
<dbReference type="InterPro" id="IPR011990">
    <property type="entry name" value="TPR-like_helical_dom_sf"/>
</dbReference>
<keyword evidence="1" id="KW-0812">Transmembrane</keyword>
<keyword evidence="3" id="KW-1185">Reference proteome</keyword>
<proteinExistence type="predicted"/>
<organism evidence="2 3">
    <name type="scientific">Fictibacillus aquaticus</name>
    <dbReference type="NCBI Taxonomy" id="2021314"/>
    <lineage>
        <taxon>Bacteria</taxon>
        <taxon>Bacillati</taxon>
        <taxon>Bacillota</taxon>
        <taxon>Bacilli</taxon>
        <taxon>Bacillales</taxon>
        <taxon>Fictibacillaceae</taxon>
        <taxon>Fictibacillus</taxon>
    </lineage>
</organism>
<dbReference type="Gene3D" id="1.25.40.10">
    <property type="entry name" value="Tetratricopeptide repeat domain"/>
    <property type="match status" value="1"/>
</dbReference>